<evidence type="ECO:0000313" key="2">
    <source>
        <dbReference type="Proteomes" id="UP000232883"/>
    </source>
</evidence>
<accession>A0A2K8Z064</accession>
<sequence>MSKTFTFGFLGEDVAQKNFLVHYLESQYKGVFSEVTEFGWRVKANTKDEVDANLQAALLFKIRFGLDVLFIGRDTDSSEKKSVESCREKIANPFKGQSGVIFMIPIQCIEHWLWYLKWKRDNSGSTKNEPLESFKRTQAKNVVYGEKAKAETRMHLANSLLADLDVTWLESRSESFRHFHRQVTDFLTQYAKGQ</sequence>
<dbReference type="AlphaFoldDB" id="A0A2K8Z064"/>
<organism evidence="1 2">
    <name type="scientific">Spirosoma pollinicola</name>
    <dbReference type="NCBI Taxonomy" id="2057025"/>
    <lineage>
        <taxon>Bacteria</taxon>
        <taxon>Pseudomonadati</taxon>
        <taxon>Bacteroidota</taxon>
        <taxon>Cytophagia</taxon>
        <taxon>Cytophagales</taxon>
        <taxon>Cytophagaceae</taxon>
        <taxon>Spirosoma</taxon>
    </lineage>
</organism>
<dbReference type="OrthoDB" id="961953at2"/>
<dbReference type="Proteomes" id="UP000232883">
    <property type="component" value="Chromosome"/>
</dbReference>
<dbReference type="EMBL" id="CP025096">
    <property type="protein sequence ID" value="AUD03198.1"/>
    <property type="molecule type" value="Genomic_DNA"/>
</dbReference>
<gene>
    <name evidence="1" type="ORF">CWM47_15960</name>
</gene>
<dbReference type="RefSeq" id="WP_100989180.1">
    <property type="nucleotide sequence ID" value="NZ_CP025096.1"/>
</dbReference>
<evidence type="ECO:0000313" key="1">
    <source>
        <dbReference type="EMBL" id="AUD03198.1"/>
    </source>
</evidence>
<keyword evidence="2" id="KW-1185">Reference proteome</keyword>
<reference evidence="1 2" key="1">
    <citation type="submission" date="2017-11" db="EMBL/GenBank/DDBJ databases">
        <title>Taxonomic description and genome sequences of Spirosoma HA7 sp. nov., isolated from pollen microhabitat of Corylus avellana.</title>
        <authorList>
            <person name="Ambika Manirajan B."/>
            <person name="Suarez C."/>
            <person name="Ratering S."/>
            <person name="Geissler-Plaum R."/>
            <person name="Cardinale M."/>
            <person name="Sylvia S."/>
        </authorList>
    </citation>
    <scope>NUCLEOTIDE SEQUENCE [LARGE SCALE GENOMIC DNA]</scope>
    <source>
        <strain evidence="1 2">HA7</strain>
    </source>
</reference>
<proteinExistence type="predicted"/>
<evidence type="ECO:0008006" key="3">
    <source>
        <dbReference type="Google" id="ProtNLM"/>
    </source>
</evidence>
<dbReference type="KEGG" id="spir:CWM47_15960"/>
<protein>
    <recommendedName>
        <fullName evidence="3">DUF4276 domain-containing protein</fullName>
    </recommendedName>
</protein>
<name>A0A2K8Z064_9BACT</name>